<dbReference type="EMBL" id="BAABHK010000006">
    <property type="protein sequence ID" value="GAA4628817.1"/>
    <property type="molecule type" value="Genomic_DNA"/>
</dbReference>
<evidence type="ECO:0000256" key="1">
    <source>
        <dbReference type="SAM" id="MobiDB-lite"/>
    </source>
</evidence>
<reference evidence="3" key="1">
    <citation type="journal article" date="2019" name="Int. J. Syst. Evol. Microbiol.">
        <title>The Global Catalogue of Microorganisms (GCM) 10K type strain sequencing project: providing services to taxonomists for standard genome sequencing and annotation.</title>
        <authorList>
            <consortium name="The Broad Institute Genomics Platform"/>
            <consortium name="The Broad Institute Genome Sequencing Center for Infectious Disease"/>
            <person name="Wu L."/>
            <person name="Ma J."/>
        </authorList>
    </citation>
    <scope>NUCLEOTIDE SEQUENCE [LARGE SCALE GENOMIC DNA]</scope>
    <source>
        <strain evidence="3">JCM 17939</strain>
    </source>
</reference>
<dbReference type="Proteomes" id="UP001501442">
    <property type="component" value="Unassembled WGS sequence"/>
</dbReference>
<feature type="region of interest" description="Disordered" evidence="1">
    <location>
        <begin position="81"/>
        <end position="108"/>
    </location>
</feature>
<comment type="caution">
    <text evidence="2">The sequence shown here is derived from an EMBL/GenBank/DDBJ whole genome shotgun (WGS) entry which is preliminary data.</text>
</comment>
<evidence type="ECO:0000313" key="3">
    <source>
        <dbReference type="Proteomes" id="UP001501442"/>
    </source>
</evidence>
<gene>
    <name evidence="2" type="ORF">GCM10023196_046770</name>
</gene>
<keyword evidence="3" id="KW-1185">Reference proteome</keyword>
<accession>A0ABP8UC71</accession>
<protein>
    <submittedName>
        <fullName evidence="2">Uncharacterized protein</fullName>
    </submittedName>
</protein>
<organism evidence="2 3">
    <name type="scientific">Actinoallomurus vinaceus</name>
    <dbReference type="NCBI Taxonomy" id="1080074"/>
    <lineage>
        <taxon>Bacteria</taxon>
        <taxon>Bacillati</taxon>
        <taxon>Actinomycetota</taxon>
        <taxon>Actinomycetes</taxon>
        <taxon>Streptosporangiales</taxon>
        <taxon>Thermomonosporaceae</taxon>
        <taxon>Actinoallomurus</taxon>
    </lineage>
</organism>
<evidence type="ECO:0000313" key="2">
    <source>
        <dbReference type="EMBL" id="GAA4628817.1"/>
    </source>
</evidence>
<name>A0ABP8UC71_9ACTN</name>
<sequence length="108" mass="11327">MHASGLMIKGTLQYGERKLLAGGLGGKSVDLFFRDSLLGRTLTKGIGWQLPVPGTARLGGRIFGSIAGVGSTRKGDTIFSGNVPTGWSDPASSDGYGDSYVDETQPHR</sequence>
<proteinExistence type="predicted"/>